<gene>
    <name evidence="1" type="primary">LYS2_2</name>
    <name evidence="1" type="ORF">DSO57_1036860</name>
</gene>
<organism evidence="1 2">
    <name type="scientific">Entomophthora muscae</name>
    <dbReference type="NCBI Taxonomy" id="34485"/>
    <lineage>
        <taxon>Eukaryota</taxon>
        <taxon>Fungi</taxon>
        <taxon>Fungi incertae sedis</taxon>
        <taxon>Zoopagomycota</taxon>
        <taxon>Entomophthoromycotina</taxon>
        <taxon>Entomophthoromycetes</taxon>
        <taxon>Entomophthorales</taxon>
        <taxon>Entomophthoraceae</taxon>
        <taxon>Entomophthora</taxon>
    </lineage>
</organism>
<evidence type="ECO:0000313" key="2">
    <source>
        <dbReference type="Proteomes" id="UP001165960"/>
    </source>
</evidence>
<comment type="caution">
    <text evidence="1">The sequence shown here is derived from an EMBL/GenBank/DDBJ whole genome shotgun (WGS) entry which is preliminary data.</text>
</comment>
<protein>
    <submittedName>
        <fullName evidence="1">Large subunit of alpha-aminoadipate reductase</fullName>
        <ecNumber evidence="1">1.2.1.95</ecNumber>
    </submittedName>
</protein>
<dbReference type="EMBL" id="QTSX02007470">
    <property type="protein sequence ID" value="KAJ9048253.1"/>
    <property type="molecule type" value="Genomic_DNA"/>
</dbReference>
<sequence length="1424" mass="157121">LNQVILPQNCNLEGISLPLVKVFFNHNGTNFFSQEPGINENIGFWREKLSNITEFQLPLDYPRPLPSRYVDATVNQALPESASLAILQLSLANKVATGQEEAPASPFIILLSAFAILLHRYTGEEDITVGSSSLSSNPLVLRLPVQGSMTFSEVLKVVHEVENEANAHDIPFHQLFEALYPTDANQTVTPPPLFRVRFFNQTDTSEDTLNQTTINDLTVLISSKSSGSLRSLLPSIEVTVSYNQVLFSSARIGHILEQLGMVLERALRSPEEAISHFPLVTPRCLQAIPDPTAPLGWEDWKGAIPDIFTQNAHRHPERPCLVETLITGQTRVFSYQQVNRAANLVAHYLIQKGVAREDVVTMYAYRGVDLAVGVMGILKAGCTFNVIDPAYPAARQEIYLSVAKPRAILVLKQAGKLLPSVREYIDKELQLKCELSGMQLQDDGGLLHTEDAIEKLFDSSLQDKDANVELGPDSVATLSFTSGSTGIPKGVRGRHFSLTHFYPWMAQEFGLSEQDRFTMLSGIAHDPIQRDIFTPLFLGAQLHIPDPEIIGIPGQLAQWMCDSQVSVTHLTPAMGQLLSANAATSIPSLRNAFFVGDILTKRDCLRLQHLANNTSIINMYGTTETQRAVSYYRVPALSVQPSFLTSAKDVLPAGKGMHNVQLLVVSRTPDANGKRAMCGVGEVGEIYVRSSGLSEGYLGLDEATSEKFLVNWFAPAPASTCQLPFFHGPRDRMYRSGDLGRYLPDGTVECIGRADDQVKIRGFRIELGEIDTHLSQHPRVRENVTLVRRDQNEEQTLVAYFVPSELPDEVTSSEEPEGVTSLQAPRKYRKLIRDIREWLKQKLPSYSVPSVFVPLIKMPLNPNGKIDKPALPFPDTVRQVAPPHAVATMSPTEKLVYNIWISILNPSQQISLDDNFFDMGGHSILATRLIFQIRKDACVDVPLGLVFQQPTIRGMAQAVDEVRSLDLNIAGLDSSEATASAQPEANEYSTDFDALLKASPWSTLDKAHISPRALNSQHPTFFLTGATGFLGAFILSYLLARHPGARVFCLARADSEAHALQRVQENCRHQLVWKDSWDGRVLGVKGDLASKRLGIDNTTWDMLVEQVDAIVHNGAQVHWVYPYAKLRNANVLGTVEVLSLALAQPKATKSVHFVSSTSVLDTQHYVNMSERLLNEGNSLLGVPEWDDLEGSRTGLGSGYGQSKWVSERLMMSAGACGVPTTIIRPGYIVGDSSTGVSVSDDFLWRLVKGCIQLNKVPRMDNVVNMCPVDYVAKATVEAAFSSAESQTTTIYHITNPHRFRFSQFFQALFDYGYAVDWSDYVEWRGQLMDVTLSSGDNALYPLLHFVLDDLPTSTKAPELDATNTLQLLSSQGITCPPMGGLMGRYLAYLIHAGFLPPPSSPNPECQLPVLDLPAASLISRSNRI</sequence>
<keyword evidence="2" id="KW-1185">Reference proteome</keyword>
<dbReference type="EC" id="1.2.1.95" evidence="1"/>
<keyword evidence="1" id="KW-0560">Oxidoreductase</keyword>
<proteinExistence type="predicted"/>
<accession>A0ACC2RDU3</accession>
<reference evidence="1" key="1">
    <citation type="submission" date="2022-04" db="EMBL/GenBank/DDBJ databases">
        <title>Genome of the entomopathogenic fungus Entomophthora muscae.</title>
        <authorList>
            <person name="Elya C."/>
            <person name="Lovett B.R."/>
            <person name="Lee E."/>
            <person name="Macias A.M."/>
            <person name="Hajek A.E."/>
            <person name="De Bivort B.L."/>
            <person name="Kasson M.T."/>
            <person name="De Fine Licht H.H."/>
            <person name="Stajich J.E."/>
        </authorList>
    </citation>
    <scope>NUCLEOTIDE SEQUENCE</scope>
    <source>
        <strain evidence="1">Berkeley</strain>
    </source>
</reference>
<feature type="non-terminal residue" evidence="1">
    <location>
        <position position="1"/>
    </location>
</feature>
<name>A0ACC2RDU3_9FUNG</name>
<evidence type="ECO:0000313" key="1">
    <source>
        <dbReference type="EMBL" id="KAJ9048253.1"/>
    </source>
</evidence>
<dbReference type="Proteomes" id="UP001165960">
    <property type="component" value="Unassembled WGS sequence"/>
</dbReference>